<dbReference type="FunFam" id="3.40.50.300:FF:000224">
    <property type="entry name" value="Energy-coupling factor transporter ATP-binding protein EcfA"/>
    <property type="match status" value="1"/>
</dbReference>
<organism evidence="12 13">
    <name type="scientific">Secundilactobacillus oryzae JCM 18671</name>
    <dbReference type="NCBI Taxonomy" id="1291743"/>
    <lineage>
        <taxon>Bacteria</taxon>
        <taxon>Bacillati</taxon>
        <taxon>Bacillota</taxon>
        <taxon>Bacilli</taxon>
        <taxon>Lactobacillales</taxon>
        <taxon>Lactobacillaceae</taxon>
        <taxon>Secundilactobacillus</taxon>
    </lineage>
</organism>
<comment type="function">
    <text evidence="10">Probably part of an ABC transporter complex. Responsible for energy coupling to the transport system.</text>
</comment>
<dbReference type="InterPro" id="IPR027417">
    <property type="entry name" value="P-loop_NTPase"/>
</dbReference>
<dbReference type="EMBL" id="BBJM01000025">
    <property type="protein sequence ID" value="GAK48328.1"/>
    <property type="molecule type" value="Genomic_DNA"/>
</dbReference>
<evidence type="ECO:0000256" key="9">
    <source>
        <dbReference type="ARBA" id="ARBA00023136"/>
    </source>
</evidence>
<feature type="domain" description="ABC transporter" evidence="11">
    <location>
        <begin position="273"/>
        <end position="506"/>
    </location>
</feature>
<keyword evidence="9" id="KW-0472">Membrane</keyword>
<accession>A0A081BJW0</accession>
<dbReference type="CDD" id="cd03225">
    <property type="entry name" value="ABC_cobalt_CbiO_domain1"/>
    <property type="match status" value="2"/>
</dbReference>
<evidence type="ECO:0000256" key="4">
    <source>
        <dbReference type="ARBA" id="ARBA00022475"/>
    </source>
</evidence>
<sequence>MSINNGEKVLILGPSGSGKTTLIQCLNGLIPNQFAGEITGTSTVAGHPVGDSSVFALSKKVGTVLQDADAQFVGLSVGEDIAFYLENQAIELDEIKRDVLKAAEKVGIASQLGQLPFNLSGGQKQKVAVAGVLHDDKPVMVFDEPLAALDPKMGTDMIDLIDQINQQQGKTVIIIEHRLEEVLYRHVDRIILLAEGAIVSDTTPDDLLRGNLLQQYGIREPLYLRTFKKVLGGLKQTNHLTNVEDLNLTDVQSVALDLERTAVPEGPDGDPIIKLKKVEFSYDNDDFIQIPELTIHRGERISLIGGNGTGKSTLAKLLTGVLRPHHGTIEIDGVATKKKTIREIAESVAYVMQDPNQMIVKNTVEEEVGLALTIRGITGDEYTNRVDRALNAAGFYPMRHWPISSLSYGQKKRLSVASLLVLNPEVLILDEPTAGQDLKHYQEMMTFIDQLNQTYGTTIIFITHDMHLALEYTDRAIVLGAGHILADDDPYNVLGNDALCRQSHLRPTSIFELAKRLNLAPRDLVSATIQGGGN</sequence>
<dbReference type="SMART" id="SM00382">
    <property type="entry name" value="AAA"/>
    <property type="match status" value="2"/>
</dbReference>
<dbReference type="InterPro" id="IPR003439">
    <property type="entry name" value="ABC_transporter-like_ATP-bd"/>
</dbReference>
<dbReference type="PANTHER" id="PTHR43553:SF26">
    <property type="entry name" value="ABC TRANSPORTER ATP-BINDING PROTEIN BC_2655-RELATED"/>
    <property type="match status" value="1"/>
</dbReference>
<dbReference type="GO" id="GO:0005524">
    <property type="term" value="F:ATP binding"/>
    <property type="evidence" value="ECO:0007669"/>
    <property type="project" value="UniProtKB-KW"/>
</dbReference>
<evidence type="ECO:0000256" key="8">
    <source>
        <dbReference type="ARBA" id="ARBA00022967"/>
    </source>
</evidence>
<evidence type="ECO:0000256" key="6">
    <source>
        <dbReference type="ARBA" id="ARBA00022741"/>
    </source>
</evidence>
<dbReference type="GO" id="GO:0043190">
    <property type="term" value="C:ATP-binding cassette (ABC) transporter complex"/>
    <property type="evidence" value="ECO:0007669"/>
    <property type="project" value="TreeGrafter"/>
</dbReference>
<dbReference type="GO" id="GO:0042626">
    <property type="term" value="F:ATPase-coupled transmembrane transporter activity"/>
    <property type="evidence" value="ECO:0007669"/>
    <property type="project" value="TreeGrafter"/>
</dbReference>
<keyword evidence="5" id="KW-0677">Repeat</keyword>
<keyword evidence="13" id="KW-1185">Reference proteome</keyword>
<dbReference type="PANTHER" id="PTHR43553">
    <property type="entry name" value="HEAVY METAL TRANSPORTER"/>
    <property type="match status" value="1"/>
</dbReference>
<evidence type="ECO:0000313" key="13">
    <source>
        <dbReference type="Proteomes" id="UP000028700"/>
    </source>
</evidence>
<dbReference type="InterPro" id="IPR003593">
    <property type="entry name" value="AAA+_ATPase"/>
</dbReference>
<evidence type="ECO:0000313" key="12">
    <source>
        <dbReference type="EMBL" id="GAK48328.1"/>
    </source>
</evidence>
<dbReference type="STRING" id="1291743.LOSG293_250190"/>
<comment type="subcellular location">
    <subcellularLocation>
        <location evidence="1">Cell membrane</location>
        <topology evidence="1">Peripheral membrane protein</topology>
    </subcellularLocation>
</comment>
<dbReference type="InterPro" id="IPR015856">
    <property type="entry name" value="ABC_transpr_CbiO/EcfA_su"/>
</dbReference>
<evidence type="ECO:0000256" key="2">
    <source>
        <dbReference type="ARBA" id="ARBA00005417"/>
    </source>
</evidence>
<keyword evidence="6" id="KW-0547">Nucleotide-binding</keyword>
<evidence type="ECO:0000256" key="5">
    <source>
        <dbReference type="ARBA" id="ARBA00022737"/>
    </source>
</evidence>
<dbReference type="GO" id="GO:0016887">
    <property type="term" value="F:ATP hydrolysis activity"/>
    <property type="evidence" value="ECO:0007669"/>
    <property type="project" value="InterPro"/>
</dbReference>
<name>A0A081BJW0_9LACO</name>
<gene>
    <name evidence="12" type="ORF">LOSG293_250190</name>
</gene>
<dbReference type="Proteomes" id="UP000028700">
    <property type="component" value="Unassembled WGS sequence"/>
</dbReference>
<dbReference type="PROSITE" id="PS00211">
    <property type="entry name" value="ABC_TRANSPORTER_1"/>
    <property type="match status" value="2"/>
</dbReference>
<keyword evidence="8" id="KW-1278">Translocase</keyword>
<reference evidence="12" key="1">
    <citation type="journal article" date="2014" name="Genome Announc.">
        <title>Draft Genome Sequence of Lactobacillus oryzae Strain SG293T.</title>
        <authorList>
            <person name="Tanizawa Y."/>
            <person name="Fujisawa T."/>
            <person name="Mochizuki T."/>
            <person name="Kaminuma E."/>
            <person name="Nakamura Y."/>
            <person name="Tohno M."/>
        </authorList>
    </citation>
    <scope>NUCLEOTIDE SEQUENCE [LARGE SCALE GENOMIC DNA]</scope>
    <source>
        <strain evidence="12">SG293</strain>
    </source>
</reference>
<keyword evidence="4" id="KW-1003">Cell membrane</keyword>
<dbReference type="SUPFAM" id="SSF52540">
    <property type="entry name" value="P-loop containing nucleoside triphosphate hydrolases"/>
    <property type="match status" value="2"/>
</dbReference>
<keyword evidence="3" id="KW-0813">Transport</keyword>
<evidence type="ECO:0000256" key="10">
    <source>
        <dbReference type="ARBA" id="ARBA00025157"/>
    </source>
</evidence>
<dbReference type="NCBIfam" id="NF010167">
    <property type="entry name" value="PRK13648.1"/>
    <property type="match status" value="2"/>
</dbReference>
<evidence type="ECO:0000259" key="11">
    <source>
        <dbReference type="PROSITE" id="PS50893"/>
    </source>
</evidence>
<dbReference type="PROSITE" id="PS50893">
    <property type="entry name" value="ABC_TRANSPORTER_2"/>
    <property type="match status" value="2"/>
</dbReference>
<dbReference type="Pfam" id="PF12558">
    <property type="entry name" value="DUF3744"/>
    <property type="match status" value="1"/>
</dbReference>
<dbReference type="AlphaFoldDB" id="A0A081BJW0"/>
<proteinExistence type="inferred from homology"/>
<evidence type="ECO:0000256" key="3">
    <source>
        <dbReference type="ARBA" id="ARBA00022448"/>
    </source>
</evidence>
<evidence type="ECO:0000256" key="1">
    <source>
        <dbReference type="ARBA" id="ARBA00004202"/>
    </source>
</evidence>
<protein>
    <submittedName>
        <fullName evidence="12">ABC-type cobalt transport system, ATPase component</fullName>
    </submittedName>
</protein>
<dbReference type="Gene3D" id="3.40.50.300">
    <property type="entry name" value="P-loop containing nucleotide triphosphate hydrolases"/>
    <property type="match status" value="2"/>
</dbReference>
<evidence type="ECO:0000256" key="7">
    <source>
        <dbReference type="ARBA" id="ARBA00022840"/>
    </source>
</evidence>
<feature type="domain" description="ABC transporter" evidence="11">
    <location>
        <begin position="1"/>
        <end position="220"/>
    </location>
</feature>
<comment type="similarity">
    <text evidence="2">Belongs to the ABC transporter superfamily.</text>
</comment>
<dbReference type="Pfam" id="PF00005">
    <property type="entry name" value="ABC_tran"/>
    <property type="match status" value="2"/>
</dbReference>
<keyword evidence="7" id="KW-0067">ATP-binding</keyword>
<dbReference type="InterPro" id="IPR017871">
    <property type="entry name" value="ABC_transporter-like_CS"/>
</dbReference>
<dbReference type="eggNOG" id="COG1122">
    <property type="taxonomic scope" value="Bacteria"/>
</dbReference>
<dbReference type="InterPro" id="IPR050095">
    <property type="entry name" value="ECF_ABC_transporter_ATP-bd"/>
</dbReference>
<comment type="caution">
    <text evidence="12">The sequence shown here is derived from an EMBL/GenBank/DDBJ whole genome shotgun (WGS) entry which is preliminary data.</text>
</comment>
<dbReference type="InterPro" id="IPR022216">
    <property type="entry name" value="ABC_Co_transporter"/>
</dbReference>